<feature type="compositionally biased region" description="Polar residues" evidence="1">
    <location>
        <begin position="176"/>
        <end position="207"/>
    </location>
</feature>
<accession>A0A0L8GWQ2</accession>
<gene>
    <name evidence="2" type="ORF">OCBIM_22026588mg</name>
</gene>
<dbReference type="EMBL" id="KQ420076">
    <property type="protein sequence ID" value="KOF81393.1"/>
    <property type="molecule type" value="Genomic_DNA"/>
</dbReference>
<proteinExistence type="predicted"/>
<feature type="compositionally biased region" description="Basic and acidic residues" evidence="1">
    <location>
        <begin position="163"/>
        <end position="175"/>
    </location>
</feature>
<feature type="compositionally biased region" description="Basic residues" evidence="1">
    <location>
        <begin position="233"/>
        <end position="245"/>
    </location>
</feature>
<protein>
    <submittedName>
        <fullName evidence="2">Uncharacterized protein</fullName>
    </submittedName>
</protein>
<feature type="non-terminal residue" evidence="2">
    <location>
        <position position="341"/>
    </location>
</feature>
<organism evidence="2">
    <name type="scientific">Octopus bimaculoides</name>
    <name type="common">California two-spotted octopus</name>
    <dbReference type="NCBI Taxonomy" id="37653"/>
    <lineage>
        <taxon>Eukaryota</taxon>
        <taxon>Metazoa</taxon>
        <taxon>Spiralia</taxon>
        <taxon>Lophotrochozoa</taxon>
        <taxon>Mollusca</taxon>
        <taxon>Cephalopoda</taxon>
        <taxon>Coleoidea</taxon>
        <taxon>Octopodiformes</taxon>
        <taxon>Octopoda</taxon>
        <taxon>Incirrata</taxon>
        <taxon>Octopodidae</taxon>
        <taxon>Octopus</taxon>
    </lineage>
</organism>
<evidence type="ECO:0000313" key="2">
    <source>
        <dbReference type="EMBL" id="KOF81393.1"/>
    </source>
</evidence>
<name>A0A0L8GWQ2_OCTBM</name>
<sequence>MELSTVTLRSEHIILVPTYLGQSVTRVSIKNVTPEVEPQWLLSAICYHMEGDLNILEITALEQENWNGKKIDAFLQTKNEEIEKIPTQIELPDGHTLCVVVEGTWPRCYLCGIEGRKNSHKRTPTTILSTQRTRKGSKTEETHKPNPPTPTNVPEKTQTTTTRTKETVKAEDNTKTDSPSPTSHTPQADNQQPSTTHPLQQTNTQAHNMPLPPSDSSELSSEDESSEEWQIARKGRRKRSKKRTKPNANTNKAGRYTSPENIVSKHTTNNINTTKTHTANMLTAIDTTNTQLMNYINAKTNITENNIKTNNHPYTTPPNHIQIYHITPTLHYTLKSLYPNV</sequence>
<dbReference type="AlphaFoldDB" id="A0A0L8GWQ2"/>
<feature type="region of interest" description="Disordered" evidence="1">
    <location>
        <begin position="119"/>
        <end position="257"/>
    </location>
</feature>
<evidence type="ECO:0000256" key="1">
    <source>
        <dbReference type="SAM" id="MobiDB-lite"/>
    </source>
</evidence>
<reference evidence="2" key="1">
    <citation type="submission" date="2015-07" db="EMBL/GenBank/DDBJ databases">
        <title>MeaNS - Measles Nucleotide Surveillance Program.</title>
        <authorList>
            <person name="Tran T."/>
            <person name="Druce J."/>
        </authorList>
    </citation>
    <scope>NUCLEOTIDE SEQUENCE</scope>
    <source>
        <strain evidence="2">UCB-OBI-ISO-001</strain>
        <tissue evidence="2">Gonad</tissue>
    </source>
</reference>